<name>L1IVU5_GUITC</name>
<evidence type="ECO:0000259" key="10">
    <source>
        <dbReference type="PROSITE" id="PS51285"/>
    </source>
</evidence>
<dbReference type="InterPro" id="IPR000719">
    <property type="entry name" value="Prot_kinase_dom"/>
</dbReference>
<keyword evidence="5" id="KW-0418">Kinase</keyword>
<keyword evidence="3" id="KW-0808">Transferase</keyword>
<organism evidence="11">
    <name type="scientific">Guillardia theta (strain CCMP2712)</name>
    <name type="common">Cryptophyte</name>
    <dbReference type="NCBI Taxonomy" id="905079"/>
    <lineage>
        <taxon>Eukaryota</taxon>
        <taxon>Cryptophyceae</taxon>
        <taxon>Pyrenomonadales</taxon>
        <taxon>Geminigeraceae</taxon>
        <taxon>Guillardia</taxon>
    </lineage>
</organism>
<dbReference type="InterPro" id="IPR000961">
    <property type="entry name" value="AGC-kinase_C"/>
</dbReference>
<dbReference type="InterPro" id="IPR011009">
    <property type="entry name" value="Kinase-like_dom_sf"/>
</dbReference>
<feature type="binding site" evidence="7">
    <location>
        <position position="72"/>
    </location>
    <ligand>
        <name>ATP</name>
        <dbReference type="ChEBI" id="CHEBI:30616"/>
    </ligand>
</feature>
<dbReference type="PaxDb" id="55529-EKX40373"/>
<dbReference type="InterPro" id="IPR008271">
    <property type="entry name" value="Ser/Thr_kinase_AS"/>
</dbReference>
<dbReference type="GO" id="GO:0004674">
    <property type="term" value="F:protein serine/threonine kinase activity"/>
    <property type="evidence" value="ECO:0007669"/>
    <property type="project" value="UniProtKB-KW"/>
</dbReference>
<comment type="similarity">
    <text evidence="8">Belongs to the protein kinase superfamily.</text>
</comment>
<dbReference type="PROSITE" id="PS00107">
    <property type="entry name" value="PROTEIN_KINASE_ATP"/>
    <property type="match status" value="1"/>
</dbReference>
<dbReference type="eggNOG" id="KOG0598">
    <property type="taxonomic scope" value="Eukaryota"/>
</dbReference>
<evidence type="ECO:0000259" key="9">
    <source>
        <dbReference type="PROSITE" id="PS50011"/>
    </source>
</evidence>
<evidence type="ECO:0000313" key="11">
    <source>
        <dbReference type="EMBL" id="EKX40373.1"/>
    </source>
</evidence>
<dbReference type="RefSeq" id="XP_005827353.1">
    <property type="nucleotide sequence ID" value="XM_005827296.1"/>
</dbReference>
<dbReference type="PROSITE" id="PS51285">
    <property type="entry name" value="AGC_KINASE_CTER"/>
    <property type="match status" value="1"/>
</dbReference>
<dbReference type="PROSITE" id="PS00108">
    <property type="entry name" value="PROTEIN_KINASE_ST"/>
    <property type="match status" value="1"/>
</dbReference>
<dbReference type="AlphaFoldDB" id="L1IVU5"/>
<evidence type="ECO:0000256" key="6">
    <source>
        <dbReference type="ARBA" id="ARBA00022840"/>
    </source>
</evidence>
<dbReference type="Pfam" id="PF00069">
    <property type="entry name" value="Pkinase"/>
    <property type="match status" value="1"/>
</dbReference>
<gene>
    <name evidence="11" type="ORF">GUITHDRAFT_158332</name>
</gene>
<dbReference type="Proteomes" id="UP000011087">
    <property type="component" value="Unassembled WGS sequence"/>
</dbReference>
<dbReference type="HOGENOM" id="CLU_000288_63_5_1"/>
<dbReference type="Gene3D" id="3.30.200.20">
    <property type="entry name" value="Phosphorylase Kinase, domain 1"/>
    <property type="match status" value="1"/>
</dbReference>
<dbReference type="SMART" id="SM00133">
    <property type="entry name" value="S_TK_X"/>
    <property type="match status" value="1"/>
</dbReference>
<dbReference type="OrthoDB" id="63267at2759"/>
<evidence type="ECO:0000256" key="4">
    <source>
        <dbReference type="ARBA" id="ARBA00022741"/>
    </source>
</evidence>
<reference evidence="11 13" key="1">
    <citation type="journal article" date="2012" name="Nature">
        <title>Algal genomes reveal evolutionary mosaicism and the fate of nucleomorphs.</title>
        <authorList>
            <consortium name="DOE Joint Genome Institute"/>
            <person name="Curtis B.A."/>
            <person name="Tanifuji G."/>
            <person name="Burki F."/>
            <person name="Gruber A."/>
            <person name="Irimia M."/>
            <person name="Maruyama S."/>
            <person name="Arias M.C."/>
            <person name="Ball S.G."/>
            <person name="Gile G.H."/>
            <person name="Hirakawa Y."/>
            <person name="Hopkins J.F."/>
            <person name="Kuo A."/>
            <person name="Rensing S.A."/>
            <person name="Schmutz J."/>
            <person name="Symeonidi A."/>
            <person name="Elias M."/>
            <person name="Eveleigh R.J."/>
            <person name="Herman E.K."/>
            <person name="Klute M.J."/>
            <person name="Nakayama T."/>
            <person name="Obornik M."/>
            <person name="Reyes-Prieto A."/>
            <person name="Armbrust E.V."/>
            <person name="Aves S.J."/>
            <person name="Beiko R.G."/>
            <person name="Coutinho P."/>
            <person name="Dacks J.B."/>
            <person name="Durnford D.G."/>
            <person name="Fast N.M."/>
            <person name="Green B.R."/>
            <person name="Grisdale C.J."/>
            <person name="Hempel F."/>
            <person name="Henrissat B."/>
            <person name="Hoppner M.P."/>
            <person name="Ishida K."/>
            <person name="Kim E."/>
            <person name="Koreny L."/>
            <person name="Kroth P.G."/>
            <person name="Liu Y."/>
            <person name="Malik S.B."/>
            <person name="Maier U.G."/>
            <person name="McRose D."/>
            <person name="Mock T."/>
            <person name="Neilson J.A."/>
            <person name="Onodera N.T."/>
            <person name="Poole A.M."/>
            <person name="Pritham E.J."/>
            <person name="Richards T.A."/>
            <person name="Rocap G."/>
            <person name="Roy S.W."/>
            <person name="Sarai C."/>
            <person name="Schaack S."/>
            <person name="Shirato S."/>
            <person name="Slamovits C.H."/>
            <person name="Spencer D.F."/>
            <person name="Suzuki S."/>
            <person name="Worden A.Z."/>
            <person name="Zauner S."/>
            <person name="Barry K."/>
            <person name="Bell C."/>
            <person name="Bharti A.K."/>
            <person name="Crow J.A."/>
            <person name="Grimwood J."/>
            <person name="Kramer R."/>
            <person name="Lindquist E."/>
            <person name="Lucas S."/>
            <person name="Salamov A."/>
            <person name="McFadden G.I."/>
            <person name="Lane C.E."/>
            <person name="Keeling P.J."/>
            <person name="Gray M.W."/>
            <person name="Grigoriev I.V."/>
            <person name="Archibald J.M."/>
        </authorList>
    </citation>
    <scope>NUCLEOTIDE SEQUENCE</scope>
    <source>
        <strain evidence="11 13">CCMP2712</strain>
    </source>
</reference>
<dbReference type="InterPro" id="IPR017441">
    <property type="entry name" value="Protein_kinase_ATP_BS"/>
</dbReference>
<evidence type="ECO:0000256" key="2">
    <source>
        <dbReference type="ARBA" id="ARBA00022553"/>
    </source>
</evidence>
<dbReference type="KEGG" id="gtt:GUITHDRAFT_158332"/>
<evidence type="ECO:0000256" key="3">
    <source>
        <dbReference type="ARBA" id="ARBA00022679"/>
    </source>
</evidence>
<sequence length="358" mass="41121">MNFGSSPPARPLVNLTFPDRKDDPRSIENVLGVGQNSVNLQDFELLTMVGKGSYGRVIQVRKIDSGKIYALKVLNKDDLVNTNQVQSTKTERRVLEVINHPFIVKLHFAFQSNDKLCLVMDFINGGELFTYINREKRFSEERARFYAAEIILALEYLHEMDIIYRDLKPENILLDCNGHIRLTDFGLSKDAMNGKTYTMVGSPYYMAPEIILKLGHGQAVDWWSLGILIYEMLFGLPPFYNRNTRMAYEKLLTKELEFPLKVSDEACDLLRGLLHKDPSKRLGSIVSEQEKSHDGVSQIKTHPWFVCVDFDKVLNMEVEAPFRPRVKNMMDVSNFAVHFTSQSLSRNKANELVSFTPW</sequence>
<evidence type="ECO:0000256" key="1">
    <source>
        <dbReference type="ARBA" id="ARBA00022527"/>
    </source>
</evidence>
<dbReference type="SMART" id="SM00220">
    <property type="entry name" value="S_TKc"/>
    <property type="match status" value="1"/>
</dbReference>
<reference evidence="13" key="2">
    <citation type="submission" date="2012-11" db="EMBL/GenBank/DDBJ databases">
        <authorList>
            <person name="Kuo A."/>
            <person name="Curtis B.A."/>
            <person name="Tanifuji G."/>
            <person name="Burki F."/>
            <person name="Gruber A."/>
            <person name="Irimia M."/>
            <person name="Maruyama S."/>
            <person name="Arias M.C."/>
            <person name="Ball S.G."/>
            <person name="Gile G.H."/>
            <person name="Hirakawa Y."/>
            <person name="Hopkins J.F."/>
            <person name="Rensing S.A."/>
            <person name="Schmutz J."/>
            <person name="Symeonidi A."/>
            <person name="Elias M."/>
            <person name="Eveleigh R.J."/>
            <person name="Herman E.K."/>
            <person name="Klute M.J."/>
            <person name="Nakayama T."/>
            <person name="Obornik M."/>
            <person name="Reyes-Prieto A."/>
            <person name="Armbrust E.V."/>
            <person name="Aves S.J."/>
            <person name="Beiko R.G."/>
            <person name="Coutinho P."/>
            <person name="Dacks J.B."/>
            <person name="Durnford D.G."/>
            <person name="Fast N.M."/>
            <person name="Green B.R."/>
            <person name="Grisdale C."/>
            <person name="Hempe F."/>
            <person name="Henrissat B."/>
            <person name="Hoppner M.P."/>
            <person name="Ishida K.-I."/>
            <person name="Kim E."/>
            <person name="Koreny L."/>
            <person name="Kroth P.G."/>
            <person name="Liu Y."/>
            <person name="Malik S.-B."/>
            <person name="Maier U.G."/>
            <person name="McRose D."/>
            <person name="Mock T."/>
            <person name="Neilson J.A."/>
            <person name="Onodera N.T."/>
            <person name="Poole A.M."/>
            <person name="Pritham E.J."/>
            <person name="Richards T.A."/>
            <person name="Rocap G."/>
            <person name="Roy S.W."/>
            <person name="Sarai C."/>
            <person name="Schaack S."/>
            <person name="Shirato S."/>
            <person name="Slamovits C.H."/>
            <person name="Spencer D.F."/>
            <person name="Suzuki S."/>
            <person name="Worden A.Z."/>
            <person name="Zauner S."/>
            <person name="Barry K."/>
            <person name="Bell C."/>
            <person name="Bharti A.K."/>
            <person name="Crow J.A."/>
            <person name="Grimwood J."/>
            <person name="Kramer R."/>
            <person name="Lindquist E."/>
            <person name="Lucas S."/>
            <person name="Salamov A."/>
            <person name="McFadden G.I."/>
            <person name="Lane C.E."/>
            <person name="Keeling P.J."/>
            <person name="Gray M.W."/>
            <person name="Grigoriev I.V."/>
            <person name="Archibald J.M."/>
        </authorList>
    </citation>
    <scope>NUCLEOTIDE SEQUENCE</scope>
    <source>
        <strain evidence="13">CCMP2712</strain>
    </source>
</reference>
<accession>L1IVU5</accession>
<keyword evidence="2" id="KW-0597">Phosphoprotein</keyword>
<dbReference type="CDD" id="cd05123">
    <property type="entry name" value="STKc_AGC"/>
    <property type="match status" value="1"/>
</dbReference>
<evidence type="ECO:0000313" key="12">
    <source>
        <dbReference type="EnsemblProtists" id="EKX40373"/>
    </source>
</evidence>
<dbReference type="Gene3D" id="1.10.510.10">
    <property type="entry name" value="Transferase(Phosphotransferase) domain 1"/>
    <property type="match status" value="1"/>
</dbReference>
<feature type="domain" description="AGC-kinase C-terminal" evidence="10">
    <location>
        <begin position="306"/>
        <end position="358"/>
    </location>
</feature>
<feature type="domain" description="Protein kinase" evidence="9">
    <location>
        <begin position="43"/>
        <end position="305"/>
    </location>
</feature>
<keyword evidence="13" id="KW-1185">Reference proteome</keyword>
<reference evidence="12" key="3">
    <citation type="submission" date="2016-03" db="UniProtKB">
        <authorList>
            <consortium name="EnsemblProtists"/>
        </authorList>
    </citation>
    <scope>IDENTIFICATION</scope>
</reference>
<evidence type="ECO:0008006" key="14">
    <source>
        <dbReference type="Google" id="ProtNLM"/>
    </source>
</evidence>
<keyword evidence="4 7" id="KW-0547">Nucleotide-binding</keyword>
<dbReference type="OMA" id="CVIYDMM"/>
<protein>
    <recommendedName>
        <fullName evidence="14">Protein kinase domain-containing protein</fullName>
    </recommendedName>
</protein>
<dbReference type="PROSITE" id="PS50011">
    <property type="entry name" value="PROTEIN_KINASE_DOM"/>
    <property type="match status" value="1"/>
</dbReference>
<dbReference type="InterPro" id="IPR045270">
    <property type="entry name" value="STKc_AGC"/>
</dbReference>
<dbReference type="FunFam" id="3.30.200.20:FF:000537">
    <property type="entry name" value="Non-specific serine/threonine protein kinase"/>
    <property type="match status" value="1"/>
</dbReference>
<dbReference type="SUPFAM" id="SSF56112">
    <property type="entry name" value="Protein kinase-like (PK-like)"/>
    <property type="match status" value="1"/>
</dbReference>
<proteinExistence type="inferred from homology"/>
<evidence type="ECO:0000256" key="5">
    <source>
        <dbReference type="ARBA" id="ARBA00022777"/>
    </source>
</evidence>
<dbReference type="STRING" id="905079.L1IVU5"/>
<evidence type="ECO:0000313" key="13">
    <source>
        <dbReference type="Proteomes" id="UP000011087"/>
    </source>
</evidence>
<keyword evidence="1 8" id="KW-0723">Serine/threonine-protein kinase</keyword>
<evidence type="ECO:0000256" key="8">
    <source>
        <dbReference type="RuleBase" id="RU000304"/>
    </source>
</evidence>
<dbReference type="FunFam" id="1.10.510.10:FF:000008">
    <property type="entry name" value="Non-specific serine/threonine protein kinase"/>
    <property type="match status" value="1"/>
</dbReference>
<dbReference type="EnsemblProtists" id="EKX40373">
    <property type="protein sequence ID" value="EKX40373"/>
    <property type="gene ID" value="GUITHDRAFT_158332"/>
</dbReference>
<dbReference type="EMBL" id="JH993032">
    <property type="protein sequence ID" value="EKX40373.1"/>
    <property type="molecule type" value="Genomic_DNA"/>
</dbReference>
<keyword evidence="6 7" id="KW-0067">ATP-binding</keyword>
<dbReference type="GO" id="GO:0005524">
    <property type="term" value="F:ATP binding"/>
    <property type="evidence" value="ECO:0007669"/>
    <property type="project" value="UniProtKB-UniRule"/>
</dbReference>
<dbReference type="PANTHER" id="PTHR24351">
    <property type="entry name" value="RIBOSOMAL PROTEIN S6 KINASE"/>
    <property type="match status" value="1"/>
</dbReference>
<evidence type="ECO:0000256" key="7">
    <source>
        <dbReference type="PROSITE-ProRule" id="PRU10141"/>
    </source>
</evidence>
<dbReference type="GeneID" id="17297100"/>